<dbReference type="SUPFAM" id="SSF56176">
    <property type="entry name" value="FAD-binding/transporter-associated domain-like"/>
    <property type="match status" value="1"/>
</dbReference>
<dbReference type="Pfam" id="PF03450">
    <property type="entry name" value="CO_deh_flav_C"/>
    <property type="match status" value="1"/>
</dbReference>
<reference evidence="6" key="1">
    <citation type="journal article" date="2019" name="Int. J. Syst. Evol. Microbiol.">
        <title>The Global Catalogue of Microorganisms (GCM) 10K type strain sequencing project: providing services to taxonomists for standard genome sequencing and annotation.</title>
        <authorList>
            <consortium name="The Broad Institute Genomics Platform"/>
            <consortium name="The Broad Institute Genome Sequencing Center for Infectious Disease"/>
            <person name="Wu L."/>
            <person name="Ma J."/>
        </authorList>
    </citation>
    <scope>NUCLEOTIDE SEQUENCE [LARGE SCALE GENOMIC DNA]</scope>
    <source>
        <strain evidence="6">JCM 17804</strain>
    </source>
</reference>
<name>A0ABP8IDZ0_9BURK</name>
<dbReference type="InterPro" id="IPR016169">
    <property type="entry name" value="FAD-bd_PCMH_sub2"/>
</dbReference>
<dbReference type="Proteomes" id="UP001500975">
    <property type="component" value="Unassembled WGS sequence"/>
</dbReference>
<evidence type="ECO:0000256" key="1">
    <source>
        <dbReference type="ARBA" id="ARBA00022630"/>
    </source>
</evidence>
<organism evidence="5 6">
    <name type="scientific">Variovorax defluvii</name>
    <dbReference type="NCBI Taxonomy" id="913761"/>
    <lineage>
        <taxon>Bacteria</taxon>
        <taxon>Pseudomonadati</taxon>
        <taxon>Pseudomonadota</taxon>
        <taxon>Betaproteobacteria</taxon>
        <taxon>Burkholderiales</taxon>
        <taxon>Comamonadaceae</taxon>
        <taxon>Variovorax</taxon>
    </lineage>
</organism>
<dbReference type="EMBL" id="BAABGJ010000081">
    <property type="protein sequence ID" value="GAA4356931.1"/>
    <property type="molecule type" value="Genomic_DNA"/>
</dbReference>
<keyword evidence="3" id="KW-0560">Oxidoreductase</keyword>
<dbReference type="InterPro" id="IPR016167">
    <property type="entry name" value="FAD-bd_PCMH_sub1"/>
</dbReference>
<evidence type="ECO:0000256" key="3">
    <source>
        <dbReference type="ARBA" id="ARBA00023002"/>
    </source>
</evidence>
<comment type="caution">
    <text evidence="5">The sequence shown here is derived from an EMBL/GenBank/DDBJ whole genome shotgun (WGS) entry which is preliminary data.</text>
</comment>
<keyword evidence="6" id="KW-1185">Reference proteome</keyword>
<dbReference type="PROSITE" id="PS51387">
    <property type="entry name" value="FAD_PCMH"/>
    <property type="match status" value="1"/>
</dbReference>
<feature type="domain" description="FAD-binding PCMH-type" evidence="4">
    <location>
        <begin position="1"/>
        <end position="164"/>
    </location>
</feature>
<evidence type="ECO:0000256" key="2">
    <source>
        <dbReference type="ARBA" id="ARBA00022827"/>
    </source>
</evidence>
<dbReference type="InterPro" id="IPR016166">
    <property type="entry name" value="FAD-bd_PCMH"/>
</dbReference>
<dbReference type="InterPro" id="IPR036683">
    <property type="entry name" value="CO_DH_flav_C_dom_sf"/>
</dbReference>
<dbReference type="InterPro" id="IPR051312">
    <property type="entry name" value="Diverse_Substr_Oxidored"/>
</dbReference>
<protein>
    <submittedName>
        <fullName evidence="5">Xanthine dehydrogenase family protein subunit M</fullName>
    </submittedName>
</protein>
<dbReference type="InterPro" id="IPR005107">
    <property type="entry name" value="CO_DH_flav_C"/>
</dbReference>
<accession>A0ABP8IDZ0</accession>
<keyword evidence="2" id="KW-0274">FAD</keyword>
<dbReference type="Pfam" id="PF00941">
    <property type="entry name" value="FAD_binding_5"/>
    <property type="match status" value="1"/>
</dbReference>
<sequence length="274" mass="29150">MEAAITLLAQGNGDAKVLAGGQSLVPMMNLRLAQPGILVDVNRIPGHDYVRRQGNELIIGFLARHEDVKQSKVVREACPLITAAYEFVAHGTIRNRGTLCGNLCHADPSSEMPAVMLALGAMMEVQGPAGTRQVPAAQFFIGLYETALRSDEMLVQLRIPVAPAGQGWGFHEVSTRKGDFAYVCVGALLTVQGCRIATAAVCAAGIGGRAVRLDSVERSLVGQPAAEQTFQRAGEEARRNVSPSGDLMVSGEYRSELIEVLTRRALADAAGRAN</sequence>
<dbReference type="PANTHER" id="PTHR42659">
    <property type="entry name" value="XANTHINE DEHYDROGENASE SUBUNIT C-RELATED"/>
    <property type="match status" value="1"/>
</dbReference>
<dbReference type="SMART" id="SM01092">
    <property type="entry name" value="CO_deh_flav_C"/>
    <property type="match status" value="1"/>
</dbReference>
<dbReference type="Gene3D" id="3.30.43.10">
    <property type="entry name" value="Uridine Diphospho-n-acetylenolpyruvylglucosamine Reductase, domain 2"/>
    <property type="match status" value="1"/>
</dbReference>
<gene>
    <name evidence="5" type="ORF">GCM10023165_50330</name>
</gene>
<dbReference type="Gene3D" id="3.30.465.10">
    <property type="match status" value="1"/>
</dbReference>
<keyword evidence="1" id="KW-0285">Flavoprotein</keyword>
<evidence type="ECO:0000313" key="5">
    <source>
        <dbReference type="EMBL" id="GAA4356931.1"/>
    </source>
</evidence>
<dbReference type="InterPro" id="IPR002346">
    <property type="entry name" value="Mopterin_DH_FAD-bd"/>
</dbReference>
<evidence type="ECO:0000313" key="6">
    <source>
        <dbReference type="Proteomes" id="UP001500975"/>
    </source>
</evidence>
<evidence type="ECO:0000259" key="4">
    <source>
        <dbReference type="PROSITE" id="PS51387"/>
    </source>
</evidence>
<dbReference type="PANTHER" id="PTHR42659:SF2">
    <property type="entry name" value="XANTHINE DEHYDROGENASE SUBUNIT C-RELATED"/>
    <property type="match status" value="1"/>
</dbReference>
<dbReference type="InterPro" id="IPR036318">
    <property type="entry name" value="FAD-bd_PCMH-like_sf"/>
</dbReference>
<dbReference type="Gene3D" id="3.30.390.50">
    <property type="entry name" value="CO dehydrogenase flavoprotein, C-terminal domain"/>
    <property type="match status" value="1"/>
</dbReference>
<proteinExistence type="predicted"/>
<dbReference type="SUPFAM" id="SSF55447">
    <property type="entry name" value="CO dehydrogenase flavoprotein C-terminal domain-like"/>
    <property type="match status" value="1"/>
</dbReference>